<accession>A0ABQ8XE91</accession>
<dbReference type="InterPro" id="IPR008978">
    <property type="entry name" value="HSP20-like_chaperone"/>
</dbReference>
<dbReference type="SUPFAM" id="SSF49764">
    <property type="entry name" value="HSP20-like chaperones"/>
    <property type="match status" value="1"/>
</dbReference>
<proteinExistence type="inferred from homology"/>
<feature type="transmembrane region" description="Helical" evidence="2">
    <location>
        <begin position="24"/>
        <end position="42"/>
    </location>
</feature>
<dbReference type="PANTHER" id="PTHR34726">
    <property type="entry name" value="GBP DOMAIN-CONTAINING PROTEIN"/>
    <property type="match status" value="1"/>
</dbReference>
<dbReference type="InterPro" id="IPR002068">
    <property type="entry name" value="A-crystallin/Hsp20_dom"/>
</dbReference>
<comment type="caution">
    <text evidence="4">The sequence shown here is derived from an EMBL/GenBank/DDBJ whole genome shotgun (WGS) entry which is preliminary data.</text>
</comment>
<dbReference type="InterPro" id="IPR027417">
    <property type="entry name" value="P-loop_NTPase"/>
</dbReference>
<dbReference type="SUPFAM" id="SSF52540">
    <property type="entry name" value="P-loop containing nucleoside triphosphate hydrolases"/>
    <property type="match status" value="1"/>
</dbReference>
<dbReference type="CDD" id="cd06464">
    <property type="entry name" value="ACD_sHsps-like"/>
    <property type="match status" value="1"/>
</dbReference>
<evidence type="ECO:0000259" key="3">
    <source>
        <dbReference type="PROSITE" id="PS01031"/>
    </source>
</evidence>
<comment type="similarity">
    <text evidence="1">Belongs to the small heat shock protein (HSP20) family.</text>
</comment>
<dbReference type="Proteomes" id="UP001150062">
    <property type="component" value="Unassembled WGS sequence"/>
</dbReference>
<organism evidence="4 5">
    <name type="scientific">Anaeramoeba flamelloides</name>
    <dbReference type="NCBI Taxonomy" id="1746091"/>
    <lineage>
        <taxon>Eukaryota</taxon>
        <taxon>Metamonada</taxon>
        <taxon>Anaeramoebidae</taxon>
        <taxon>Anaeramoeba</taxon>
    </lineage>
</organism>
<evidence type="ECO:0000313" key="5">
    <source>
        <dbReference type="Proteomes" id="UP001150062"/>
    </source>
</evidence>
<name>A0ABQ8XE91_9EUKA</name>
<evidence type="ECO:0000313" key="4">
    <source>
        <dbReference type="EMBL" id="KAJ6230342.1"/>
    </source>
</evidence>
<keyword evidence="5" id="KW-1185">Reference proteome</keyword>
<keyword evidence="2" id="KW-0812">Transmembrane</keyword>
<keyword evidence="2" id="KW-1133">Transmembrane helix</keyword>
<dbReference type="PANTHER" id="PTHR34726:SF1">
    <property type="entry name" value="G DOMAIN-CONTAINING PROTEIN"/>
    <property type="match status" value="1"/>
</dbReference>
<protein>
    <recommendedName>
        <fullName evidence="3">SHSP domain-containing protein</fullName>
    </recommendedName>
</protein>
<reference evidence="4" key="1">
    <citation type="submission" date="2022-08" db="EMBL/GenBank/DDBJ databases">
        <title>Novel sulfate-reducing endosymbionts in the free-living metamonad Anaeramoeba.</title>
        <authorList>
            <person name="Jerlstrom-Hultqvist J."/>
            <person name="Cepicka I."/>
            <person name="Gallot-Lavallee L."/>
            <person name="Salas-Leiva D."/>
            <person name="Curtis B.A."/>
            <person name="Zahonova K."/>
            <person name="Pipaliya S."/>
            <person name="Dacks J."/>
            <person name="Roger A.J."/>
        </authorList>
    </citation>
    <scope>NUCLEOTIDE SEQUENCE</scope>
    <source>
        <strain evidence="4">Schooner1</strain>
    </source>
</reference>
<sequence>MQKFSSNNIYFFSKFHLLQVSMKHIYYFFFFFFVISTINVNGENGYGDSTDQPRLNWELFKRFYDCVFNSNQTDATIRQETKKPDQKTSSGVGDFEQYDMELNITSIPKLVSEGWPLRFSNDEAMDLLNRNRSAIVVGISGSRFNAGKTFVLNRLTKRNFACGTLVHTEGISVINSGKHIFVDSLGADKFIEGMTTTDRVITDEMVRLLTLRLSKVYIYVVNQLKASDIVKVEDTYQKLTSNNPTAKMIIVHNYQTLTTEEEILKYTKEDIEVALQGERSKTEMGYIYTSRNGNIIHVALANETSDIGKSINSNSFDYIKIILRATVGTKRVWFLKELENVMHGILHNYLQTPGMEKMIPETTSLIKEVIKPDGTKNIIIQEWEQVITFFSKIFQRVKGFLKQIKQFKGNFIFYFFGEKSEESVKDPFVMTFLKEENSYRMRTEQVYQQVHYKNLTETSQLDAYFETRLDSYTTPDHQIITVDLPGVPKSYLAVQCKRTSVEIKGVRPIPQLYKEKPPSNINVIQIQQRRFSNFYLEVDINDAYTCNNEYMLENGVLTIMNPKDKTIHEL</sequence>
<evidence type="ECO:0000256" key="1">
    <source>
        <dbReference type="PROSITE-ProRule" id="PRU00285"/>
    </source>
</evidence>
<dbReference type="Gene3D" id="2.60.40.790">
    <property type="match status" value="1"/>
</dbReference>
<feature type="domain" description="SHSP" evidence="3">
    <location>
        <begin position="460"/>
        <end position="570"/>
    </location>
</feature>
<gene>
    <name evidence="4" type="ORF">M0813_06981</name>
</gene>
<keyword evidence="2" id="KW-0472">Membrane</keyword>
<evidence type="ECO:0000256" key="2">
    <source>
        <dbReference type="SAM" id="Phobius"/>
    </source>
</evidence>
<dbReference type="PROSITE" id="PS01031">
    <property type="entry name" value="SHSP"/>
    <property type="match status" value="1"/>
</dbReference>
<dbReference type="EMBL" id="JAOAOG010000313">
    <property type="protein sequence ID" value="KAJ6230342.1"/>
    <property type="molecule type" value="Genomic_DNA"/>
</dbReference>